<sequence>MSNFSYCSRQSYPIRPPQHHQPVKIENYQWNTWCQYYFNLGTYKFCADGAGSAGRGQDLADKGTLYVENNVLKAHDKNYDKNVSIYDKVEYPNTQIEYHQTSQKMGSVDKGRSFHFKGARGHYNIMDYYWGTERRLKIS</sequence>
<protein>
    <submittedName>
        <fullName evidence="1">Uncharacterized protein</fullName>
    </submittedName>
</protein>
<accession>A0A6C0D0N0</accession>
<dbReference type="EMBL" id="MN739518">
    <property type="protein sequence ID" value="QHT10121.1"/>
    <property type="molecule type" value="Genomic_DNA"/>
</dbReference>
<reference evidence="1" key="1">
    <citation type="journal article" date="2020" name="Nature">
        <title>Giant virus diversity and host interactions through global metagenomics.</title>
        <authorList>
            <person name="Schulz F."/>
            <person name="Roux S."/>
            <person name="Paez-Espino D."/>
            <person name="Jungbluth S."/>
            <person name="Walsh D.A."/>
            <person name="Denef V.J."/>
            <person name="McMahon K.D."/>
            <person name="Konstantinidis K.T."/>
            <person name="Eloe-Fadrosh E.A."/>
            <person name="Kyrpides N.C."/>
            <person name="Woyke T."/>
        </authorList>
    </citation>
    <scope>NUCLEOTIDE SEQUENCE</scope>
    <source>
        <strain evidence="1">GVMAG-M-3300023174-104</strain>
    </source>
</reference>
<dbReference type="AlphaFoldDB" id="A0A6C0D0N0"/>
<evidence type="ECO:0000313" key="1">
    <source>
        <dbReference type="EMBL" id="QHT10121.1"/>
    </source>
</evidence>
<proteinExistence type="predicted"/>
<organism evidence="1">
    <name type="scientific">viral metagenome</name>
    <dbReference type="NCBI Taxonomy" id="1070528"/>
    <lineage>
        <taxon>unclassified sequences</taxon>
        <taxon>metagenomes</taxon>
        <taxon>organismal metagenomes</taxon>
    </lineage>
</organism>
<name>A0A6C0D0N0_9ZZZZ</name>